<dbReference type="InterPro" id="IPR025714">
    <property type="entry name" value="Methyltranfer_dom"/>
</dbReference>
<evidence type="ECO:0000256" key="1">
    <source>
        <dbReference type="ARBA" id="ARBA00022603"/>
    </source>
</evidence>
<dbReference type="InterPro" id="IPR029063">
    <property type="entry name" value="SAM-dependent_MTases_sf"/>
</dbReference>
<accession>A0A4Q1KVD7</accession>
<name>A0A4Q1KVD7_9FLAO</name>
<dbReference type="GO" id="GO:0032259">
    <property type="term" value="P:methylation"/>
    <property type="evidence" value="ECO:0007669"/>
    <property type="project" value="UniProtKB-KW"/>
</dbReference>
<evidence type="ECO:0000256" key="3">
    <source>
        <dbReference type="ARBA" id="ARBA00022691"/>
    </source>
</evidence>
<organism evidence="5 6">
    <name type="scientific">Flavobacterium piscinae</name>
    <dbReference type="NCBI Taxonomy" id="2506424"/>
    <lineage>
        <taxon>Bacteria</taxon>
        <taxon>Pseudomonadati</taxon>
        <taxon>Bacteroidota</taxon>
        <taxon>Flavobacteriia</taxon>
        <taxon>Flavobacteriales</taxon>
        <taxon>Flavobacteriaceae</taxon>
        <taxon>Flavobacterium</taxon>
    </lineage>
</organism>
<proteinExistence type="predicted"/>
<keyword evidence="1 5" id="KW-0489">Methyltransferase</keyword>
<evidence type="ECO:0000256" key="2">
    <source>
        <dbReference type="ARBA" id="ARBA00022679"/>
    </source>
</evidence>
<keyword evidence="6" id="KW-1185">Reference proteome</keyword>
<evidence type="ECO:0000313" key="6">
    <source>
        <dbReference type="Proteomes" id="UP000289734"/>
    </source>
</evidence>
<sequence>MNTAKDISQLYNSLFELEAKFKKEAVYPIHKQLHFPEHFTDIYEFLISKVDCNGKTILDAGCGVGFGSFLFAKNQAKQVTGISVSKKEIERANAMKTKLKMENCQFQLASFDEISTPFDLIFCVESLKHSLDIQKSFATLLNALTINGQLIIVDDFFDGHENTFSQQLKENWHLNSLISEKDIQIDGANFRISSEDLTPLMRLKSPLKIHIQMLFFRFFKKNSRYKKLFKGGILLDYLYTKKQMKYKLMIITKIQ</sequence>
<protein>
    <submittedName>
        <fullName evidence="5">Class I SAM-dependent methyltransferase</fullName>
    </submittedName>
</protein>
<evidence type="ECO:0000259" key="4">
    <source>
        <dbReference type="Pfam" id="PF13847"/>
    </source>
</evidence>
<dbReference type="PANTHER" id="PTHR43464">
    <property type="entry name" value="METHYLTRANSFERASE"/>
    <property type="match status" value="1"/>
</dbReference>
<comment type="caution">
    <text evidence="5">The sequence shown here is derived from an EMBL/GenBank/DDBJ whole genome shotgun (WGS) entry which is preliminary data.</text>
</comment>
<dbReference type="Gene3D" id="3.40.50.150">
    <property type="entry name" value="Vaccinia Virus protein VP39"/>
    <property type="match status" value="1"/>
</dbReference>
<dbReference type="OrthoDB" id="9770553at2"/>
<keyword evidence="3" id="KW-0949">S-adenosyl-L-methionine</keyword>
<feature type="domain" description="Methyltransferase" evidence="4">
    <location>
        <begin position="54"/>
        <end position="176"/>
    </location>
</feature>
<dbReference type="CDD" id="cd02440">
    <property type="entry name" value="AdoMet_MTases"/>
    <property type="match status" value="1"/>
</dbReference>
<dbReference type="PANTHER" id="PTHR43464:SF19">
    <property type="entry name" value="UBIQUINONE BIOSYNTHESIS O-METHYLTRANSFERASE, MITOCHONDRIAL"/>
    <property type="match status" value="1"/>
</dbReference>
<keyword evidence="2 5" id="KW-0808">Transferase</keyword>
<dbReference type="RefSeq" id="WP_129463364.1">
    <property type="nucleotide sequence ID" value="NZ_SBKQ01000003.1"/>
</dbReference>
<dbReference type="Pfam" id="PF13847">
    <property type="entry name" value="Methyltransf_31"/>
    <property type="match status" value="1"/>
</dbReference>
<gene>
    <name evidence="5" type="ORF">EQG68_03310</name>
</gene>
<dbReference type="Proteomes" id="UP000289734">
    <property type="component" value="Unassembled WGS sequence"/>
</dbReference>
<reference evidence="6" key="1">
    <citation type="submission" date="2019-01" db="EMBL/GenBank/DDBJ databases">
        <title>Cytophagaceae bacterium strain CAR-16.</title>
        <authorList>
            <person name="Chen W.-M."/>
        </authorList>
    </citation>
    <scope>NUCLEOTIDE SEQUENCE [LARGE SCALE GENOMIC DNA]</scope>
    <source>
        <strain evidence="6">ICH-30</strain>
    </source>
</reference>
<evidence type="ECO:0000313" key="5">
    <source>
        <dbReference type="EMBL" id="RXR34077.1"/>
    </source>
</evidence>
<dbReference type="SUPFAM" id="SSF53335">
    <property type="entry name" value="S-adenosyl-L-methionine-dependent methyltransferases"/>
    <property type="match status" value="1"/>
</dbReference>
<dbReference type="GO" id="GO:0008168">
    <property type="term" value="F:methyltransferase activity"/>
    <property type="evidence" value="ECO:0007669"/>
    <property type="project" value="UniProtKB-KW"/>
</dbReference>
<dbReference type="EMBL" id="SBKQ01000003">
    <property type="protein sequence ID" value="RXR34077.1"/>
    <property type="molecule type" value="Genomic_DNA"/>
</dbReference>
<dbReference type="AlphaFoldDB" id="A0A4Q1KVD7"/>